<dbReference type="EMBL" id="MFDD01000006">
    <property type="protein sequence ID" value="OGE40711.1"/>
    <property type="molecule type" value="Genomic_DNA"/>
</dbReference>
<name>A0A1F5KJB1_9BACT</name>
<dbReference type="AlphaFoldDB" id="A0A1F5KJB1"/>
<reference evidence="2 3" key="1">
    <citation type="journal article" date="2016" name="Nat. Commun.">
        <title>Thousands of microbial genomes shed light on interconnected biogeochemical processes in an aquifer system.</title>
        <authorList>
            <person name="Anantharaman K."/>
            <person name="Brown C.T."/>
            <person name="Hug L.A."/>
            <person name="Sharon I."/>
            <person name="Castelle C.J."/>
            <person name="Probst A.J."/>
            <person name="Thomas B.C."/>
            <person name="Singh A."/>
            <person name="Wilkins M.J."/>
            <person name="Karaoz U."/>
            <person name="Brodie E.L."/>
            <person name="Williams K.H."/>
            <person name="Hubbard S.S."/>
            <person name="Banfield J.F."/>
        </authorList>
    </citation>
    <scope>NUCLEOTIDE SEQUENCE [LARGE SCALE GENOMIC DNA]</scope>
</reference>
<protein>
    <submittedName>
        <fullName evidence="2">Uncharacterized protein</fullName>
    </submittedName>
</protein>
<accession>A0A1F5KJB1</accession>
<evidence type="ECO:0000313" key="3">
    <source>
        <dbReference type="Proteomes" id="UP000177328"/>
    </source>
</evidence>
<comment type="caution">
    <text evidence="2">The sequence shown here is derived from an EMBL/GenBank/DDBJ whole genome shotgun (WGS) entry which is preliminary data.</text>
</comment>
<organism evidence="2 3">
    <name type="scientific">Candidatus Daviesbacteria bacterium RIFCSPHIGHO2_02_FULL_43_12</name>
    <dbReference type="NCBI Taxonomy" id="1797776"/>
    <lineage>
        <taxon>Bacteria</taxon>
        <taxon>Candidatus Daviesiibacteriota</taxon>
    </lineage>
</organism>
<sequence>MESTLTNPPSAAISEAIRSKMNSSETKALTFETEIAGHVVADNLAEIGREHGPESPDPKDMHQRRHTDQVLKDLEKLWGITIRVISPKGIKPRLRRAVSRSKIAMSGHDAVVKDNKVIMENWVPRTPTADEQANEAIEIERQRLRGMGEGKNEGDSATSTIAKVHQYDLQVVNGGSSSVVGPDDDQIIHRTIAATEPGAFNGFTLAQNTQSGEPLEVIYGAMSDMLVPATAPPEALRTGMYEVRELKWQMNRKIKRALGVDRRTGQVTNPEGFKNLSTKDKQFIVKTLGGWIGNLKDKGKPESEWSDIGDQVGWHIGREVAVLGGDCIHEGATKTKNAAGEIVPVVPDLQKLVVTQDMATLDAVPAEMRISRTNDQGETIEEIAPDGLNYLTDKLRSELEKELRPGFTTTIELARARKREVLAMDMDDESALDTNLHRILELAYYYPQSAQLESQSTVAMPMLRLATA</sequence>
<evidence type="ECO:0000256" key="1">
    <source>
        <dbReference type="SAM" id="MobiDB-lite"/>
    </source>
</evidence>
<proteinExistence type="predicted"/>
<dbReference type="Proteomes" id="UP000177328">
    <property type="component" value="Unassembled WGS sequence"/>
</dbReference>
<evidence type="ECO:0000313" key="2">
    <source>
        <dbReference type="EMBL" id="OGE40711.1"/>
    </source>
</evidence>
<gene>
    <name evidence="2" type="ORF">A3D25_05555</name>
</gene>
<feature type="region of interest" description="Disordered" evidence="1">
    <location>
        <begin position="48"/>
        <end position="68"/>
    </location>
</feature>